<dbReference type="GO" id="GO:0005886">
    <property type="term" value="C:plasma membrane"/>
    <property type="evidence" value="ECO:0007669"/>
    <property type="project" value="UniProtKB-SubCell"/>
</dbReference>
<sequence>MSTSNRSNTDPQPFLLTGIPGLEALHVWISIPFCITYITALLGNSLVLLAVSLDRSLHEPMYYFIAMLAVIDLIFTTAVVPKMLGMFWLGSREIGFEACFIQMFFIHTSTAVESGVLLVMSLDRYVAICSPLRYSTILTGPRAVQMGLLSLARAAGVMTPLMCLLTRLPYCRGRVVPHSYCEHMAVAGLACADPAPGHLYSLAVATLLVGTDSAFITFSYAMILRAVLRLPSCEDRLKALKTCGSHVFVILIFYIGGLLSMYLQMFPFNLAPHVQVLVADLYLTVPPMLNPIIYGIKVRQIRGAILKLLGQLAGLRGSRA</sequence>
<comment type="similarity">
    <text evidence="9">Belongs to the G-protein coupled receptor 1 family.</text>
</comment>
<dbReference type="CDD" id="cd15950">
    <property type="entry name" value="7tmA_OR52I-like"/>
    <property type="match status" value="1"/>
</dbReference>
<feature type="non-terminal residue" evidence="12">
    <location>
        <position position="320"/>
    </location>
</feature>
<dbReference type="Proteomes" id="UP000588334">
    <property type="component" value="Unassembled WGS sequence"/>
</dbReference>
<comment type="caution">
    <text evidence="12">The sequence shown here is derived from an EMBL/GenBank/DDBJ whole genome shotgun (WGS) entry which is preliminary data.</text>
</comment>
<reference evidence="12 13" key="1">
    <citation type="submission" date="2019-09" db="EMBL/GenBank/DDBJ databases">
        <title>Bird 10,000 Genomes (B10K) Project - Family phase.</title>
        <authorList>
            <person name="Zhang G."/>
        </authorList>
    </citation>
    <scope>NUCLEOTIDE SEQUENCE [LARGE SCALE GENOMIC DNA]</scope>
    <source>
        <strain evidence="12">B10K-DU-001-03</strain>
        <tissue evidence="12">Muscle</tissue>
    </source>
</reference>
<comment type="subcellular location">
    <subcellularLocation>
        <location evidence="10">Cell membrane</location>
        <topology evidence="10">Multi-pass membrane protein</topology>
    </subcellularLocation>
    <subcellularLocation>
        <location evidence="2">Membrane</location>
        <topology evidence="2">Multi-pass membrane protein</topology>
    </subcellularLocation>
</comment>
<accession>A0A7K8WJC9</accession>
<keyword evidence="7 10" id="KW-0472">Membrane</keyword>
<evidence type="ECO:0000259" key="11">
    <source>
        <dbReference type="PROSITE" id="PS50262"/>
    </source>
</evidence>
<evidence type="ECO:0000256" key="8">
    <source>
        <dbReference type="ARBA" id="ARBA00023224"/>
    </source>
</evidence>
<keyword evidence="13" id="KW-1185">Reference proteome</keyword>
<dbReference type="PANTHER" id="PTHR26450">
    <property type="entry name" value="OLFACTORY RECEPTOR 56B1-RELATED"/>
    <property type="match status" value="1"/>
</dbReference>
<evidence type="ECO:0000256" key="6">
    <source>
        <dbReference type="ARBA" id="ARBA00022989"/>
    </source>
</evidence>
<evidence type="ECO:0000256" key="10">
    <source>
        <dbReference type="RuleBase" id="RU363047"/>
    </source>
</evidence>
<dbReference type="GO" id="GO:0004930">
    <property type="term" value="F:G protein-coupled receptor activity"/>
    <property type="evidence" value="ECO:0007669"/>
    <property type="project" value="UniProtKB-KW"/>
</dbReference>
<dbReference type="InterPro" id="IPR017452">
    <property type="entry name" value="GPCR_Rhodpsn_7TM"/>
</dbReference>
<keyword evidence="9" id="KW-0675">Receptor</keyword>
<evidence type="ECO:0000256" key="4">
    <source>
        <dbReference type="ARBA" id="ARBA00022692"/>
    </source>
</evidence>
<dbReference type="PROSITE" id="PS00237">
    <property type="entry name" value="G_PROTEIN_RECEP_F1_1"/>
    <property type="match status" value="1"/>
</dbReference>
<feature type="transmembrane region" description="Helical" evidence="10">
    <location>
        <begin position="243"/>
        <end position="263"/>
    </location>
</feature>
<dbReference type="PRINTS" id="PR00237">
    <property type="entry name" value="GPCRRHODOPSN"/>
</dbReference>
<feature type="non-terminal residue" evidence="12">
    <location>
        <position position="1"/>
    </location>
</feature>
<dbReference type="Pfam" id="PF13853">
    <property type="entry name" value="7tm_4"/>
    <property type="match status" value="1"/>
</dbReference>
<keyword evidence="4 9" id="KW-0812">Transmembrane</keyword>
<keyword evidence="3 10" id="KW-0716">Sensory transduction</keyword>
<evidence type="ECO:0000313" key="13">
    <source>
        <dbReference type="Proteomes" id="UP000588334"/>
    </source>
</evidence>
<dbReference type="AlphaFoldDB" id="A0A7K8WJC9"/>
<evidence type="ECO:0000256" key="2">
    <source>
        <dbReference type="ARBA" id="ARBA00004141"/>
    </source>
</evidence>
<dbReference type="PROSITE" id="PS50262">
    <property type="entry name" value="G_PROTEIN_RECEP_F1_2"/>
    <property type="match status" value="1"/>
</dbReference>
<keyword evidence="9" id="KW-0297">G-protein coupled receptor</keyword>
<dbReference type="PRINTS" id="PR00245">
    <property type="entry name" value="OLFACTORYR"/>
</dbReference>
<evidence type="ECO:0000256" key="7">
    <source>
        <dbReference type="ARBA" id="ARBA00023136"/>
    </source>
</evidence>
<name>A0A7K8WJC9_9FURN</name>
<dbReference type="InterPro" id="IPR050402">
    <property type="entry name" value="OR51/52/56-like"/>
</dbReference>
<feature type="transmembrane region" description="Helical" evidence="10">
    <location>
        <begin position="25"/>
        <end position="49"/>
    </location>
</feature>
<evidence type="ECO:0000256" key="3">
    <source>
        <dbReference type="ARBA" id="ARBA00022606"/>
    </source>
</evidence>
<evidence type="ECO:0000313" key="12">
    <source>
        <dbReference type="EMBL" id="NXF78916.1"/>
    </source>
</evidence>
<evidence type="ECO:0000256" key="5">
    <source>
        <dbReference type="ARBA" id="ARBA00022725"/>
    </source>
</evidence>
<keyword evidence="6 10" id="KW-1133">Transmembrane helix</keyword>
<keyword evidence="5 10" id="KW-0552">Olfaction</keyword>
<keyword evidence="10" id="KW-1003">Cell membrane</keyword>
<dbReference type="Gene3D" id="1.20.1070.10">
    <property type="entry name" value="Rhodopsin 7-helix transmembrane proteins"/>
    <property type="match status" value="1"/>
</dbReference>
<proteinExistence type="inferred from homology"/>
<comment type="function">
    <text evidence="1">Odorant receptor.</text>
</comment>
<dbReference type="GO" id="GO:0004984">
    <property type="term" value="F:olfactory receptor activity"/>
    <property type="evidence" value="ECO:0007669"/>
    <property type="project" value="InterPro"/>
</dbReference>
<evidence type="ECO:0000256" key="1">
    <source>
        <dbReference type="ARBA" id="ARBA00002936"/>
    </source>
</evidence>
<feature type="transmembrane region" description="Helical" evidence="10">
    <location>
        <begin position="143"/>
        <end position="168"/>
    </location>
</feature>
<dbReference type="InterPro" id="IPR000725">
    <property type="entry name" value="Olfact_rcpt"/>
</dbReference>
<feature type="transmembrane region" description="Helical" evidence="10">
    <location>
        <begin position="199"/>
        <end position="223"/>
    </location>
</feature>
<dbReference type="InterPro" id="IPR000276">
    <property type="entry name" value="GPCR_Rhodpsn"/>
</dbReference>
<organism evidence="12 13">
    <name type="scientific">Sclerurus mexicanus</name>
    <name type="common">tawny-throated leaftosser</name>
    <dbReference type="NCBI Taxonomy" id="265632"/>
    <lineage>
        <taxon>Eukaryota</taxon>
        <taxon>Metazoa</taxon>
        <taxon>Chordata</taxon>
        <taxon>Craniata</taxon>
        <taxon>Vertebrata</taxon>
        <taxon>Euteleostomi</taxon>
        <taxon>Archelosauria</taxon>
        <taxon>Archosauria</taxon>
        <taxon>Dinosauria</taxon>
        <taxon>Saurischia</taxon>
        <taxon>Theropoda</taxon>
        <taxon>Coelurosauria</taxon>
        <taxon>Aves</taxon>
        <taxon>Neognathae</taxon>
        <taxon>Neoaves</taxon>
        <taxon>Telluraves</taxon>
        <taxon>Australaves</taxon>
        <taxon>Passeriformes</taxon>
        <taxon>Furnariidae</taxon>
        <taxon>Sclerurus</taxon>
    </lineage>
</organism>
<dbReference type="EMBL" id="VWZF01004515">
    <property type="protein sequence ID" value="NXF78916.1"/>
    <property type="molecule type" value="Genomic_DNA"/>
</dbReference>
<dbReference type="PANTHER" id="PTHR26450:SF179">
    <property type="entry name" value="OLFACTORY RECEPTOR"/>
    <property type="match status" value="1"/>
</dbReference>
<dbReference type="FunFam" id="1.20.1070.10:FF:000006">
    <property type="entry name" value="Olfactory receptor"/>
    <property type="match status" value="1"/>
</dbReference>
<feature type="transmembrane region" description="Helical" evidence="10">
    <location>
        <begin position="100"/>
        <end position="122"/>
    </location>
</feature>
<feature type="domain" description="G-protein coupled receptors family 1 profile" evidence="11">
    <location>
        <begin position="43"/>
        <end position="294"/>
    </location>
</feature>
<protein>
    <recommendedName>
        <fullName evidence="10">Olfactory receptor</fullName>
    </recommendedName>
</protein>
<dbReference type="OrthoDB" id="10036964at2759"/>
<evidence type="ECO:0000256" key="9">
    <source>
        <dbReference type="RuleBase" id="RU000688"/>
    </source>
</evidence>
<gene>
    <name evidence="12" type="primary">Or52k1</name>
    <name evidence="12" type="ORF">SCLMEX_R02634</name>
</gene>
<feature type="transmembrane region" description="Helical" evidence="10">
    <location>
        <begin position="275"/>
        <end position="296"/>
    </location>
</feature>
<dbReference type="SUPFAM" id="SSF81321">
    <property type="entry name" value="Family A G protein-coupled receptor-like"/>
    <property type="match status" value="1"/>
</dbReference>
<keyword evidence="8 9" id="KW-0807">Transducer</keyword>
<feature type="transmembrane region" description="Helical" evidence="10">
    <location>
        <begin position="61"/>
        <end position="80"/>
    </location>
</feature>